<protein>
    <submittedName>
        <fullName evidence="1">Uncharacterized protein</fullName>
    </submittedName>
</protein>
<organism evidence="1 2">
    <name type="scientific">Carboxydothermus hydrogenoformans (strain ATCC BAA-161 / DSM 6008 / Z-2901)</name>
    <dbReference type="NCBI Taxonomy" id="246194"/>
    <lineage>
        <taxon>Bacteria</taxon>
        <taxon>Bacillati</taxon>
        <taxon>Bacillota</taxon>
        <taxon>Clostridia</taxon>
        <taxon>Thermoanaerobacterales</taxon>
        <taxon>Thermoanaerobacteraceae</taxon>
        <taxon>Carboxydothermus</taxon>
    </lineage>
</organism>
<reference evidence="1 2" key="1">
    <citation type="journal article" date="2005" name="PLoS Genet.">
        <title>Life in hot carbon monoxide: the complete genome sequence of Carboxydothermus hydrogenoformans Z-2901.</title>
        <authorList>
            <person name="Wu M."/>
            <person name="Ren Q."/>
            <person name="Durkin A.S."/>
            <person name="Daugherty S.C."/>
            <person name="Brinkac L.M."/>
            <person name="Dodson R.J."/>
            <person name="Madupu R."/>
            <person name="Sullivan S.A."/>
            <person name="Kolonay J.F."/>
            <person name="Haft D.H."/>
            <person name="Nelson W.C."/>
            <person name="Tallon L.J."/>
            <person name="Jones K.M."/>
            <person name="Ulrich L.E."/>
            <person name="Gonzalez J.M."/>
            <person name="Zhulin I.B."/>
            <person name="Robb F.T."/>
            <person name="Eisen J.A."/>
        </authorList>
    </citation>
    <scope>NUCLEOTIDE SEQUENCE [LARGE SCALE GENOMIC DNA]</scope>
    <source>
        <strain evidence="2">ATCC BAA-161 / DSM 6008 / Z-2901</strain>
    </source>
</reference>
<evidence type="ECO:0000313" key="2">
    <source>
        <dbReference type="Proteomes" id="UP000002706"/>
    </source>
</evidence>
<dbReference type="AlphaFoldDB" id="Q3AFN6"/>
<accession>Q3AFN6</accession>
<dbReference type="Proteomes" id="UP000002706">
    <property type="component" value="Chromosome"/>
</dbReference>
<name>Q3AFN6_CARHZ</name>
<dbReference type="InParanoid" id="Q3AFN6"/>
<dbReference type="HOGENOM" id="CLU_3388676_0_0_9"/>
<dbReference type="KEGG" id="chy:CHY_0176"/>
<gene>
    <name evidence="1" type="ordered locus">CHY_0176</name>
</gene>
<dbReference type="EMBL" id="CP000141">
    <property type="protein sequence ID" value="ABB14211.1"/>
    <property type="molecule type" value="Genomic_DNA"/>
</dbReference>
<dbReference type="STRING" id="246194.CHY_0176"/>
<evidence type="ECO:0000313" key="1">
    <source>
        <dbReference type="EMBL" id="ABB14211.1"/>
    </source>
</evidence>
<keyword evidence="2" id="KW-1185">Reference proteome</keyword>
<proteinExistence type="predicted"/>
<sequence>MYQRQKKNPTSKSWVNPIEAVTESPGGLQNIF</sequence>